<feature type="transmembrane region" description="Helical" evidence="8">
    <location>
        <begin position="178"/>
        <end position="196"/>
    </location>
</feature>
<name>A0A7X0H3T2_9BACT</name>
<evidence type="ECO:0000313" key="9">
    <source>
        <dbReference type="EMBL" id="MBB6428741.1"/>
    </source>
</evidence>
<feature type="transmembrane region" description="Helical" evidence="8">
    <location>
        <begin position="120"/>
        <end position="143"/>
    </location>
</feature>
<feature type="transmembrane region" description="Helical" evidence="8">
    <location>
        <begin position="20"/>
        <end position="40"/>
    </location>
</feature>
<dbReference type="EMBL" id="JACHGY010000001">
    <property type="protein sequence ID" value="MBB6428741.1"/>
    <property type="molecule type" value="Genomic_DNA"/>
</dbReference>
<keyword evidence="10" id="KW-1185">Reference proteome</keyword>
<feature type="transmembrane region" description="Helical" evidence="8">
    <location>
        <begin position="149"/>
        <end position="166"/>
    </location>
</feature>
<feature type="transmembrane region" description="Helical" evidence="8">
    <location>
        <begin position="357"/>
        <end position="374"/>
    </location>
</feature>
<organism evidence="9 10">
    <name type="scientific">Algisphaera agarilytica</name>
    <dbReference type="NCBI Taxonomy" id="1385975"/>
    <lineage>
        <taxon>Bacteria</taxon>
        <taxon>Pseudomonadati</taxon>
        <taxon>Planctomycetota</taxon>
        <taxon>Phycisphaerae</taxon>
        <taxon>Phycisphaerales</taxon>
        <taxon>Phycisphaeraceae</taxon>
        <taxon>Algisphaera</taxon>
    </lineage>
</organism>
<feature type="transmembrane region" description="Helical" evidence="8">
    <location>
        <begin position="208"/>
        <end position="238"/>
    </location>
</feature>
<evidence type="ECO:0000313" key="10">
    <source>
        <dbReference type="Proteomes" id="UP000541810"/>
    </source>
</evidence>
<dbReference type="PANTHER" id="PTHR33908">
    <property type="entry name" value="MANNOSYLTRANSFERASE YKCB-RELATED"/>
    <property type="match status" value="1"/>
</dbReference>
<evidence type="ECO:0000256" key="2">
    <source>
        <dbReference type="ARBA" id="ARBA00022475"/>
    </source>
</evidence>
<evidence type="ECO:0000256" key="3">
    <source>
        <dbReference type="ARBA" id="ARBA00022676"/>
    </source>
</evidence>
<dbReference type="GO" id="GO:0005886">
    <property type="term" value="C:plasma membrane"/>
    <property type="evidence" value="ECO:0007669"/>
    <property type="project" value="UniProtKB-SubCell"/>
</dbReference>
<keyword evidence="7 8" id="KW-0472">Membrane</keyword>
<evidence type="ECO:0000256" key="5">
    <source>
        <dbReference type="ARBA" id="ARBA00022692"/>
    </source>
</evidence>
<feature type="transmembrane region" description="Helical" evidence="8">
    <location>
        <begin position="297"/>
        <end position="322"/>
    </location>
</feature>
<sequence>MPKRPRPELAPLPLLGEQRGVWFNAWPLLIILVASLPALLMSIGQRDVTRVMENVSIGSSQETWHKVVGVRGEPGDASALILPEWNGKPRIAKPPMLVWVNMGAAELTGHDPETTSADRFILICRLVAVAFGLLAIASTYGIGLLVGDRKLAVFAAAIFATMWCIVRASRTASYDGHLLGYATFALCASLWALAPFRDDPAKLGRQLLGFAAAALATAAAMLTKGPLALVIVLLPLLAMAAVMGKRWKTAALGMVAIAAVSVAAFAWWYFAVEQLVPELRASLAREYAAQRDEAQPVWYYVLVLVMVVPWSPWLVAGLLHPFVNTGGRDRRVRLVPYAWFAALLLFFSIPMAKQQRYILPLIPAAALLCATVIRDQLHMAKAGKPDPGAWILQRPIGGVAVVGAVAFPALLALQPWLMDKGWIDDLNLATLSAPIAIVLGLLLLALAIPAEHYLRTHRLLRGVLFLAAWMSIITAVAGHAYAVRSGADDPTRDNAKQLLNLAAGRPLVYVRPEVATQPVIDDEEPLLIHLQRAIPTYDAEAFAQAFPVDAPWAKRPIVITEPTDGPTHLALDALGYAPAFTFLGDKETPRAVYAP</sequence>
<keyword evidence="3" id="KW-0328">Glycosyltransferase</keyword>
<feature type="transmembrane region" description="Helical" evidence="8">
    <location>
        <begin position="250"/>
        <end position="270"/>
    </location>
</feature>
<evidence type="ECO:0000256" key="4">
    <source>
        <dbReference type="ARBA" id="ARBA00022679"/>
    </source>
</evidence>
<proteinExistence type="predicted"/>
<evidence type="ECO:0000256" key="7">
    <source>
        <dbReference type="ARBA" id="ARBA00023136"/>
    </source>
</evidence>
<dbReference type="RefSeq" id="WP_184676147.1">
    <property type="nucleotide sequence ID" value="NZ_JACHGY010000001.1"/>
</dbReference>
<accession>A0A7X0H3T2</accession>
<comment type="caution">
    <text evidence="9">The sequence shown here is derived from an EMBL/GenBank/DDBJ whole genome shotgun (WGS) entry which is preliminary data.</text>
</comment>
<evidence type="ECO:0000256" key="6">
    <source>
        <dbReference type="ARBA" id="ARBA00022989"/>
    </source>
</evidence>
<protein>
    <submittedName>
        <fullName evidence="9">4-amino-4-deoxy-L-arabinose transferase-like glycosyltransferase</fullName>
    </submittedName>
</protein>
<dbReference type="Proteomes" id="UP000541810">
    <property type="component" value="Unassembled WGS sequence"/>
</dbReference>
<dbReference type="GO" id="GO:0016763">
    <property type="term" value="F:pentosyltransferase activity"/>
    <property type="evidence" value="ECO:0007669"/>
    <property type="project" value="TreeGrafter"/>
</dbReference>
<gene>
    <name evidence="9" type="ORF">HNQ40_000547</name>
</gene>
<dbReference type="GO" id="GO:0009103">
    <property type="term" value="P:lipopolysaccharide biosynthetic process"/>
    <property type="evidence" value="ECO:0007669"/>
    <property type="project" value="UniProtKB-ARBA"/>
</dbReference>
<reference evidence="9 10" key="1">
    <citation type="submission" date="2020-08" db="EMBL/GenBank/DDBJ databases">
        <title>Genomic Encyclopedia of Type Strains, Phase IV (KMG-IV): sequencing the most valuable type-strain genomes for metagenomic binning, comparative biology and taxonomic classification.</title>
        <authorList>
            <person name="Goeker M."/>
        </authorList>
    </citation>
    <scope>NUCLEOTIDE SEQUENCE [LARGE SCALE GENOMIC DNA]</scope>
    <source>
        <strain evidence="9 10">DSM 103725</strain>
    </source>
</reference>
<evidence type="ECO:0000256" key="8">
    <source>
        <dbReference type="SAM" id="Phobius"/>
    </source>
</evidence>
<keyword evidence="5 8" id="KW-0812">Transmembrane</keyword>
<dbReference type="AlphaFoldDB" id="A0A7X0H3T2"/>
<dbReference type="InterPro" id="IPR050297">
    <property type="entry name" value="LipidA_mod_glycosyltrf_83"/>
</dbReference>
<keyword evidence="2" id="KW-1003">Cell membrane</keyword>
<dbReference type="PANTHER" id="PTHR33908:SF11">
    <property type="entry name" value="MEMBRANE PROTEIN"/>
    <property type="match status" value="1"/>
</dbReference>
<keyword evidence="6 8" id="KW-1133">Transmembrane helix</keyword>
<feature type="transmembrane region" description="Helical" evidence="8">
    <location>
        <begin position="429"/>
        <end position="450"/>
    </location>
</feature>
<feature type="transmembrane region" description="Helical" evidence="8">
    <location>
        <begin position="462"/>
        <end position="482"/>
    </location>
</feature>
<comment type="subcellular location">
    <subcellularLocation>
        <location evidence="1">Cell membrane</location>
        <topology evidence="1">Multi-pass membrane protein</topology>
    </subcellularLocation>
</comment>
<feature type="transmembrane region" description="Helical" evidence="8">
    <location>
        <begin position="334"/>
        <end position="351"/>
    </location>
</feature>
<feature type="transmembrane region" description="Helical" evidence="8">
    <location>
        <begin position="395"/>
        <end position="417"/>
    </location>
</feature>
<evidence type="ECO:0000256" key="1">
    <source>
        <dbReference type="ARBA" id="ARBA00004651"/>
    </source>
</evidence>
<keyword evidence="4 9" id="KW-0808">Transferase</keyword>